<protein>
    <submittedName>
        <fullName evidence="6">Izumo sperm-egg fusion protein 2 isoform X2</fullName>
    </submittedName>
</protein>
<dbReference type="GeneID" id="103120822"/>
<evidence type="ECO:0000256" key="1">
    <source>
        <dbReference type="ARBA" id="ARBA00009633"/>
    </source>
</evidence>
<evidence type="ECO:0000256" key="2">
    <source>
        <dbReference type="ARBA" id="ARBA00022729"/>
    </source>
</evidence>
<keyword evidence="3" id="KW-1133">Transmembrane helix</keyword>
<evidence type="ECO:0000313" key="5">
    <source>
        <dbReference type="Proteomes" id="UP001652624"/>
    </source>
</evidence>
<dbReference type="RefSeq" id="XP_060030693.1">
    <property type="nucleotide sequence ID" value="XM_060174710.1"/>
</dbReference>
<dbReference type="Proteomes" id="UP001652624">
    <property type="component" value="Chromosome 2"/>
</dbReference>
<evidence type="ECO:0000256" key="3">
    <source>
        <dbReference type="SAM" id="Phobius"/>
    </source>
</evidence>
<dbReference type="Pfam" id="PF15005">
    <property type="entry name" value="IZUMO"/>
    <property type="match status" value="1"/>
</dbReference>
<sequence>MPAALALLLLLALGARGARGCLQCDPSVRQALGELRAALSPKRIHLERLQARAQALLLAMEGPFFRDYAVNAFLGKVDLNDLELVASFTKNQTTQLRQGPLTDMPLLDELVTLRERVVKELKKVLKSYELKGLLKEEVLDCLHCQKTSPMCIKNKYCFVDGQPRMSLQYKEGRGPRSQVLLGMVISVALAALLFVAILVSAVTYRENRKLLLK</sequence>
<dbReference type="InterPro" id="IPR042920">
    <property type="entry name" value="IZUMO2"/>
</dbReference>
<feature type="transmembrane region" description="Helical" evidence="3">
    <location>
        <begin position="179"/>
        <end position="204"/>
    </location>
</feature>
<dbReference type="PANTHER" id="PTHR47745:SF1">
    <property type="entry name" value="IZUMO SPERM-EGG FUSION PROTEIN 2"/>
    <property type="match status" value="1"/>
</dbReference>
<dbReference type="PANTHER" id="PTHR47745">
    <property type="entry name" value="IZUMO SPERM-EGG FUSION PROTEIN 2"/>
    <property type="match status" value="1"/>
</dbReference>
<proteinExistence type="inferred from homology"/>
<reference evidence="5" key="1">
    <citation type="submission" date="2025-05" db="UniProtKB">
        <authorList>
            <consortium name="RefSeq"/>
        </authorList>
    </citation>
    <scope>NUCLEOTIDE SEQUENCE [LARGE SCALE GENOMIC DNA]</scope>
</reference>
<reference evidence="6" key="2">
    <citation type="submission" date="2025-08" db="UniProtKB">
        <authorList>
            <consortium name="RefSeq"/>
        </authorList>
    </citation>
    <scope>IDENTIFICATION</scope>
</reference>
<keyword evidence="5" id="KW-1185">Reference proteome</keyword>
<keyword evidence="2 4" id="KW-0732">Signal</keyword>
<keyword evidence="3" id="KW-0812">Transmembrane</keyword>
<comment type="similarity">
    <text evidence="1">Belongs to the Izumo family.</text>
</comment>
<organism evidence="5 6">
    <name type="scientific">Erinaceus europaeus</name>
    <name type="common">Western European hedgehog</name>
    <dbReference type="NCBI Taxonomy" id="9365"/>
    <lineage>
        <taxon>Eukaryota</taxon>
        <taxon>Metazoa</taxon>
        <taxon>Chordata</taxon>
        <taxon>Craniata</taxon>
        <taxon>Vertebrata</taxon>
        <taxon>Euteleostomi</taxon>
        <taxon>Mammalia</taxon>
        <taxon>Eutheria</taxon>
        <taxon>Laurasiatheria</taxon>
        <taxon>Eulipotyphla</taxon>
        <taxon>Erinaceidae</taxon>
        <taxon>Erinaceinae</taxon>
        <taxon>Erinaceus</taxon>
    </lineage>
</organism>
<keyword evidence="3" id="KW-0472">Membrane</keyword>
<gene>
    <name evidence="6" type="primary">IZUMO2</name>
</gene>
<name>A0ABM3W288_ERIEU</name>
<dbReference type="InterPro" id="IPR029389">
    <property type="entry name" value="IZUMO"/>
</dbReference>
<feature type="chain" id="PRO_5045313060" evidence="4">
    <location>
        <begin position="21"/>
        <end position="213"/>
    </location>
</feature>
<feature type="signal peptide" evidence="4">
    <location>
        <begin position="1"/>
        <end position="20"/>
    </location>
</feature>
<accession>A0ABM3W288</accession>
<evidence type="ECO:0000313" key="6">
    <source>
        <dbReference type="RefSeq" id="XP_060030693.1"/>
    </source>
</evidence>
<evidence type="ECO:0000256" key="4">
    <source>
        <dbReference type="SAM" id="SignalP"/>
    </source>
</evidence>